<evidence type="ECO:0000313" key="4">
    <source>
        <dbReference type="EMBL" id="SON52232.1"/>
    </source>
</evidence>
<dbReference type="Pfam" id="PF13581">
    <property type="entry name" value="HATPase_c_2"/>
    <property type="match status" value="1"/>
</dbReference>
<dbReference type="Gene3D" id="3.40.50.2300">
    <property type="match status" value="1"/>
</dbReference>
<dbReference type="InterPro" id="IPR011006">
    <property type="entry name" value="CheY-like_superfamily"/>
</dbReference>
<feature type="domain" description="Response regulatory" evidence="3">
    <location>
        <begin position="2"/>
        <end position="119"/>
    </location>
</feature>
<dbReference type="Gene3D" id="3.30.565.10">
    <property type="entry name" value="Histidine kinase-like ATPase, C-terminal domain"/>
    <property type="match status" value="1"/>
</dbReference>
<evidence type="ECO:0000313" key="5">
    <source>
        <dbReference type="Proteomes" id="UP000235828"/>
    </source>
</evidence>
<dbReference type="OrthoDB" id="9811749at2"/>
<evidence type="ECO:0000256" key="2">
    <source>
        <dbReference type="PROSITE-ProRule" id="PRU00169"/>
    </source>
</evidence>
<feature type="modified residue" description="4-aspartylphosphate" evidence="2">
    <location>
        <position position="53"/>
    </location>
</feature>
<keyword evidence="2" id="KW-0597">Phosphoprotein</keyword>
<dbReference type="Pfam" id="PF00072">
    <property type="entry name" value="Response_reg"/>
    <property type="match status" value="1"/>
</dbReference>
<reference evidence="4 5" key="1">
    <citation type="submission" date="2017-10" db="EMBL/GenBank/DDBJ databases">
        <authorList>
            <person name="Banno H."/>
            <person name="Chua N.-H."/>
        </authorList>
    </citation>
    <scope>NUCLEOTIDE SEQUENCE [LARGE SCALE GENOMIC DNA]</scope>
    <source>
        <strain evidence="4">Vibrio tapetis CECT4600</strain>
    </source>
</reference>
<dbReference type="InterPro" id="IPR003594">
    <property type="entry name" value="HATPase_dom"/>
</dbReference>
<dbReference type="GO" id="GO:0016791">
    <property type="term" value="F:phosphatase activity"/>
    <property type="evidence" value="ECO:0007669"/>
    <property type="project" value="TreeGrafter"/>
</dbReference>
<dbReference type="PANTHER" id="PTHR43156">
    <property type="entry name" value="STAGE II SPORULATION PROTEIN E-RELATED"/>
    <property type="match status" value="1"/>
</dbReference>
<dbReference type="SUPFAM" id="SSF52172">
    <property type="entry name" value="CheY-like"/>
    <property type="match status" value="1"/>
</dbReference>
<dbReference type="SMART" id="SM00331">
    <property type="entry name" value="PP2C_SIG"/>
    <property type="match status" value="1"/>
</dbReference>
<dbReference type="CDD" id="cd16936">
    <property type="entry name" value="HATPase_RsbW-like"/>
    <property type="match status" value="1"/>
</dbReference>
<dbReference type="InterPro" id="IPR036890">
    <property type="entry name" value="HATPase_C_sf"/>
</dbReference>
<dbReference type="Gene3D" id="3.60.40.10">
    <property type="entry name" value="PPM-type phosphatase domain"/>
    <property type="match status" value="1"/>
</dbReference>
<dbReference type="InterPro" id="IPR001932">
    <property type="entry name" value="PPM-type_phosphatase-like_dom"/>
</dbReference>
<organism evidence="4 5">
    <name type="scientific">Vibrio tapetis subsp. tapetis</name>
    <dbReference type="NCBI Taxonomy" id="1671868"/>
    <lineage>
        <taxon>Bacteria</taxon>
        <taxon>Pseudomonadati</taxon>
        <taxon>Pseudomonadota</taxon>
        <taxon>Gammaproteobacteria</taxon>
        <taxon>Vibrionales</taxon>
        <taxon>Vibrionaceae</taxon>
        <taxon>Vibrio</taxon>
    </lineage>
</organism>
<dbReference type="SUPFAM" id="SSF81606">
    <property type="entry name" value="PP2C-like"/>
    <property type="match status" value="1"/>
</dbReference>
<dbReference type="Pfam" id="PF07228">
    <property type="entry name" value="SpoIIE"/>
    <property type="match status" value="1"/>
</dbReference>
<dbReference type="KEGG" id="vta:B0621"/>
<dbReference type="PROSITE" id="PS50110">
    <property type="entry name" value="RESPONSE_REGULATORY"/>
    <property type="match status" value="1"/>
</dbReference>
<dbReference type="Proteomes" id="UP000235828">
    <property type="component" value="Chromosome B"/>
</dbReference>
<dbReference type="InterPro" id="IPR036457">
    <property type="entry name" value="PPM-type-like_dom_sf"/>
</dbReference>
<dbReference type="RefSeq" id="WP_102524533.1">
    <property type="nucleotide sequence ID" value="NZ_LT960612.1"/>
</dbReference>
<dbReference type="SMART" id="SM00448">
    <property type="entry name" value="REC"/>
    <property type="match status" value="1"/>
</dbReference>
<dbReference type="InterPro" id="IPR001789">
    <property type="entry name" value="Sig_transdc_resp-reg_receiver"/>
</dbReference>
<evidence type="ECO:0000256" key="1">
    <source>
        <dbReference type="ARBA" id="ARBA00022801"/>
    </source>
</evidence>
<sequence>MRVVIVDDQKTNREMFRYMLLSIASEIEVFESGEGVVESLKQAEQLPDLILMDVMMPIKDGFTTAKEIRAEFKHVHIPIIFLTVLDDRDSFGRCLFYGDDFILKPVGRSTLLAKVQAHYRIAKMHNEVSQQRDELSHFHEQVKYDYAMSESIFTNLIEEMTRELPSIDYISTPSTVFNGDLIVVADRPQGGAYVMIADATGHGLPAAISTIPASRAFFSMAEKGLALGEIVTEINSSLARFLPLGMMVAASVFEISSNGQDVMWWGGGLPDGYILDQEGKIIRNLTSEHMPLGVLANDEFEVNLLRLRLEPGQQIVCYTDGVTEAANSEGEQFGEERLRTVLEGGQSVIPTLNAAVNDFAVRKKSDDLSILAMTFPVLHSSVKEHDYEKPFVGSVPLSSTLRFSKQTLNDVTLMAEVRSYLSGMISGGQDLDLICSVLSELLANALEHGLLGLESSIKSDEEGFFKYYQLREEGLKRLDENAYLILIFDYYPTERKLHMTIEHNGNGFDHHALHQQANDEVHGRGIILVSELCETFEYSNNGTKVEAMYRLTH</sequence>
<dbReference type="GO" id="GO:0000160">
    <property type="term" value="P:phosphorelay signal transduction system"/>
    <property type="evidence" value="ECO:0007669"/>
    <property type="project" value="InterPro"/>
</dbReference>
<protein>
    <submittedName>
        <fullName evidence="4">Putative Serine phosphatase RsbU, regulator of sigma subunit fused with Signal receiver domain</fullName>
    </submittedName>
</protein>
<dbReference type="AlphaFoldDB" id="A0A2N8ZK34"/>
<dbReference type="EMBL" id="LT960612">
    <property type="protein sequence ID" value="SON52232.1"/>
    <property type="molecule type" value="Genomic_DNA"/>
</dbReference>
<name>A0A2N8ZK34_9VIBR</name>
<gene>
    <name evidence="4" type="ORF">VTAP4600_B0621</name>
</gene>
<proteinExistence type="predicted"/>
<accession>A0A2N8ZK34</accession>
<dbReference type="InterPro" id="IPR052016">
    <property type="entry name" value="Bact_Sigma-Reg"/>
</dbReference>
<keyword evidence="5" id="KW-1185">Reference proteome</keyword>
<dbReference type="PANTHER" id="PTHR43156:SF2">
    <property type="entry name" value="STAGE II SPORULATION PROTEIN E"/>
    <property type="match status" value="1"/>
</dbReference>
<keyword evidence="1" id="KW-0378">Hydrolase</keyword>
<evidence type="ECO:0000259" key="3">
    <source>
        <dbReference type="PROSITE" id="PS50110"/>
    </source>
</evidence>